<keyword evidence="2" id="KW-1185">Reference proteome</keyword>
<dbReference type="Proteomes" id="UP000326354">
    <property type="component" value="Chromosome"/>
</dbReference>
<evidence type="ECO:0000313" key="1">
    <source>
        <dbReference type="EMBL" id="BBM83757.1"/>
    </source>
</evidence>
<dbReference type="AlphaFoldDB" id="A0A5S9ILK2"/>
<dbReference type="EMBL" id="AP019860">
    <property type="protein sequence ID" value="BBM83757.1"/>
    <property type="molecule type" value="Genomic_DNA"/>
</dbReference>
<dbReference type="KEGG" id="uam:UABAM_02111"/>
<gene>
    <name evidence="1" type="ORF">UABAM_02111</name>
</gene>
<proteinExistence type="predicted"/>
<reference evidence="1 2" key="1">
    <citation type="submission" date="2019-08" db="EMBL/GenBank/DDBJ databases">
        <title>Complete genome sequence of Candidatus Uab amorphum.</title>
        <authorList>
            <person name="Shiratori T."/>
            <person name="Suzuki S."/>
            <person name="Kakizawa Y."/>
            <person name="Ishida K."/>
        </authorList>
    </citation>
    <scope>NUCLEOTIDE SEQUENCE [LARGE SCALE GENOMIC DNA]</scope>
    <source>
        <strain evidence="1 2">SRT547</strain>
    </source>
</reference>
<protein>
    <submittedName>
        <fullName evidence="1">Uncharacterized protein</fullName>
    </submittedName>
</protein>
<sequence>MIFIWCSSGIALKNSRRNSIFLRDVDEKAVVYTFRYEDREVRNAIVENICKELFTAQPSQQLFNKLLKQIYTSSANVSPDVLNLQGRLFLYKVMLDCQEKVYSRAWIELWKTCAMESWRAAAKGYGKSSAHFCLYIQDWMPEKHLFVEESKRGFICGDNKKSMLYLLRNAFVKSP</sequence>
<accession>A0A5S9ILK2</accession>
<name>A0A5S9ILK2_UABAM</name>
<organism evidence="1 2">
    <name type="scientific">Uabimicrobium amorphum</name>
    <dbReference type="NCBI Taxonomy" id="2596890"/>
    <lineage>
        <taxon>Bacteria</taxon>
        <taxon>Pseudomonadati</taxon>
        <taxon>Planctomycetota</taxon>
        <taxon>Candidatus Uabimicrobiia</taxon>
        <taxon>Candidatus Uabimicrobiales</taxon>
        <taxon>Candidatus Uabimicrobiaceae</taxon>
        <taxon>Candidatus Uabimicrobium</taxon>
    </lineage>
</organism>
<evidence type="ECO:0000313" key="2">
    <source>
        <dbReference type="Proteomes" id="UP000326354"/>
    </source>
</evidence>